<name>A0A6P1VUI7_9BACT</name>
<feature type="signal peptide" evidence="1">
    <location>
        <begin position="1"/>
        <end position="35"/>
    </location>
</feature>
<gene>
    <name evidence="2" type="ORF">GJR95_18415</name>
</gene>
<dbReference type="InterPro" id="IPR032331">
    <property type="entry name" value="DUF4856"/>
</dbReference>
<evidence type="ECO:0000256" key="1">
    <source>
        <dbReference type="SAM" id="SignalP"/>
    </source>
</evidence>
<evidence type="ECO:0000313" key="2">
    <source>
        <dbReference type="EMBL" id="QHV96861.1"/>
    </source>
</evidence>
<accession>A0A6P1VUI7</accession>
<sequence length="373" mass="40958">MIKLMCIRLVMKKLFLTLTALSAFLVFSASCKKSADDVVAPTYTVPTTYNFTNVDFSESTTRLGMVTEMSNFMKNATTGVLDGQKLKDMFTNSNSPFTTAAYNSSGLQLKDQCFSLLQTDVNRYIDSLTKASQSKLPASRGVAGVGASSANAASKFALTATGVNYAQVFNKSIMGGLICYQIVNNYLDAGISNSVDNSSVITGKGTAMEHNWDLAFGYWGVPIDFPTNKTGAKLWGSYTTQVDSGFHANKIFMDAFLKGRAAISNKDDKTKLELATIIMQAFERVTGAAALQEVKEVKESLSDNMQRNSRLSECYGFVYSLKYNPKRKITDAQIDAILALFPKNFYDLTLTDVNNIRDAIAKQYDFDSVKDIL</sequence>
<protein>
    <submittedName>
        <fullName evidence="2">DUF4856 domain-containing protein</fullName>
    </submittedName>
</protein>
<dbReference type="PROSITE" id="PS51257">
    <property type="entry name" value="PROKAR_LIPOPROTEIN"/>
    <property type="match status" value="1"/>
</dbReference>
<organism evidence="2 3">
    <name type="scientific">Spirosoma endbachense</name>
    <dbReference type="NCBI Taxonomy" id="2666025"/>
    <lineage>
        <taxon>Bacteria</taxon>
        <taxon>Pseudomonadati</taxon>
        <taxon>Bacteroidota</taxon>
        <taxon>Cytophagia</taxon>
        <taxon>Cytophagales</taxon>
        <taxon>Cytophagaceae</taxon>
        <taxon>Spirosoma</taxon>
    </lineage>
</organism>
<proteinExistence type="predicted"/>
<keyword evidence="1" id="KW-0732">Signal</keyword>
<keyword evidence="3" id="KW-1185">Reference proteome</keyword>
<dbReference type="AlphaFoldDB" id="A0A6P1VUI7"/>
<dbReference type="Pfam" id="PF16148">
    <property type="entry name" value="DUF4856"/>
    <property type="match status" value="1"/>
</dbReference>
<reference evidence="2 3" key="1">
    <citation type="submission" date="2019-11" db="EMBL/GenBank/DDBJ databases">
        <title>Spirosoma endbachense sp. nov., isolated from a natural salt meadow.</title>
        <authorList>
            <person name="Rojas J."/>
            <person name="Ambika Manirajan B."/>
            <person name="Ratering S."/>
            <person name="Suarez C."/>
            <person name="Geissler-Plaum R."/>
            <person name="Schnell S."/>
        </authorList>
    </citation>
    <scope>NUCLEOTIDE SEQUENCE [LARGE SCALE GENOMIC DNA]</scope>
    <source>
        <strain evidence="2 3">I-24</strain>
    </source>
</reference>
<evidence type="ECO:0000313" key="3">
    <source>
        <dbReference type="Proteomes" id="UP000464577"/>
    </source>
</evidence>
<dbReference type="Proteomes" id="UP000464577">
    <property type="component" value="Chromosome"/>
</dbReference>
<dbReference type="EMBL" id="CP045997">
    <property type="protein sequence ID" value="QHV96861.1"/>
    <property type="molecule type" value="Genomic_DNA"/>
</dbReference>
<dbReference type="KEGG" id="senf:GJR95_18415"/>
<feature type="chain" id="PRO_5026748137" evidence="1">
    <location>
        <begin position="36"/>
        <end position="373"/>
    </location>
</feature>